<reference evidence="2" key="1">
    <citation type="submission" date="2013-11" db="EMBL/GenBank/DDBJ databases">
        <title>The genomic landscape of the Guanapo guppy.</title>
        <authorList>
            <person name="Kuenstner A."/>
            <person name="Dreyer C."/>
        </authorList>
    </citation>
    <scope>NUCLEOTIDE SEQUENCE</scope>
    <source>
        <strain evidence="2">Guanapo</strain>
    </source>
</reference>
<protein>
    <submittedName>
        <fullName evidence="1">Uncharacterized protein</fullName>
    </submittedName>
</protein>
<proteinExistence type="predicted"/>
<evidence type="ECO:0000313" key="1">
    <source>
        <dbReference type="Ensembl" id="ENSPREP00000010838.1"/>
    </source>
</evidence>
<reference evidence="1" key="2">
    <citation type="submission" date="2025-08" db="UniProtKB">
        <authorList>
            <consortium name="Ensembl"/>
        </authorList>
    </citation>
    <scope>IDENTIFICATION</scope>
    <source>
        <strain evidence="1">Guanapo</strain>
    </source>
</reference>
<dbReference type="Proteomes" id="UP000242638">
    <property type="component" value="Unassembled WGS sequence"/>
</dbReference>
<evidence type="ECO:0000313" key="2">
    <source>
        <dbReference type="Proteomes" id="UP000242638"/>
    </source>
</evidence>
<sequence length="153" mass="17630">MNCTINPQLDRSKPVLAQSSMARTLHSFMLNNGCVDPWRSCNPNNRKENTCGFLVNMALIYVSDKETWEKCANREVQQEAGVHLANITSVVNSIKLSEQNYSHERSILWHEYHSPSRWLSFWRQSSCQSEKPVKAPLNISRSQPFLPNAFFKT</sequence>
<organism evidence="1 2">
    <name type="scientific">Poecilia reticulata</name>
    <name type="common">Guppy</name>
    <name type="synonym">Acanthophacelus reticulatus</name>
    <dbReference type="NCBI Taxonomy" id="8081"/>
    <lineage>
        <taxon>Eukaryota</taxon>
        <taxon>Metazoa</taxon>
        <taxon>Chordata</taxon>
        <taxon>Craniata</taxon>
        <taxon>Vertebrata</taxon>
        <taxon>Euteleostomi</taxon>
        <taxon>Actinopterygii</taxon>
        <taxon>Neopterygii</taxon>
        <taxon>Teleostei</taxon>
        <taxon>Neoteleostei</taxon>
        <taxon>Acanthomorphata</taxon>
        <taxon>Ovalentaria</taxon>
        <taxon>Atherinomorphae</taxon>
        <taxon>Cyprinodontiformes</taxon>
        <taxon>Poeciliidae</taxon>
        <taxon>Poeciliinae</taxon>
        <taxon>Poecilia</taxon>
    </lineage>
</organism>
<dbReference type="AlphaFoldDB" id="A0A3P9NMV3"/>
<accession>A0A3P9NMV3</accession>
<name>A0A3P9NMV3_POERE</name>
<reference evidence="1" key="3">
    <citation type="submission" date="2025-09" db="UniProtKB">
        <authorList>
            <consortium name="Ensembl"/>
        </authorList>
    </citation>
    <scope>IDENTIFICATION</scope>
    <source>
        <strain evidence="1">Guanapo</strain>
    </source>
</reference>
<dbReference type="STRING" id="8081.ENSPREP00000010838"/>
<keyword evidence="2" id="KW-1185">Reference proteome</keyword>
<dbReference type="Ensembl" id="ENSPRET00000010964.1">
    <property type="protein sequence ID" value="ENSPREP00000010838.1"/>
    <property type="gene ID" value="ENSPREG00000007392.1"/>
</dbReference>